<dbReference type="InterPro" id="IPR000326">
    <property type="entry name" value="PAP2/HPO"/>
</dbReference>
<dbReference type="EMBL" id="DXAQ01000104">
    <property type="protein sequence ID" value="HIZ89613.1"/>
    <property type="molecule type" value="Genomic_DNA"/>
</dbReference>
<sequence>MIKHIFTLLKEYIIEHKVFLALFIVLGILAYKFSYIDILITNLFYNEDGFYLANNLFGLIIYEGAYYLTIAVVALLAVMLILNLTKNIQPFGLPRKAIIFFIVITIMAPGIVVNSILKDHSGRPRPAHVTEFGGTAIFQPPFTISNQCESNCSFVSGHAAFAFAFMSIGLLFRGRVRRIIFTSGFLFGAVVGFVRIFQGRHFFSDVVFAFFFTWLTITLIYKFFYPNDELPDTIKRNS</sequence>
<keyword evidence="1" id="KW-1133">Transmembrane helix</keyword>
<feature type="transmembrane region" description="Helical" evidence="1">
    <location>
        <begin position="154"/>
        <end position="172"/>
    </location>
</feature>
<feature type="transmembrane region" description="Helical" evidence="1">
    <location>
        <begin position="97"/>
        <end position="117"/>
    </location>
</feature>
<feature type="transmembrane region" description="Helical" evidence="1">
    <location>
        <begin position="20"/>
        <end position="45"/>
    </location>
</feature>
<name>A0A9D2GT73_9BACT</name>
<proteinExistence type="predicted"/>
<dbReference type="CDD" id="cd03396">
    <property type="entry name" value="PAP2_like_6"/>
    <property type="match status" value="1"/>
</dbReference>
<dbReference type="SUPFAM" id="SSF48317">
    <property type="entry name" value="Acid phosphatase/Vanadium-dependent haloperoxidase"/>
    <property type="match status" value="1"/>
</dbReference>
<comment type="caution">
    <text evidence="3">The sequence shown here is derived from an EMBL/GenBank/DDBJ whole genome shotgun (WGS) entry which is preliminary data.</text>
</comment>
<dbReference type="SMART" id="SM00014">
    <property type="entry name" value="acidPPc"/>
    <property type="match status" value="1"/>
</dbReference>
<dbReference type="AlphaFoldDB" id="A0A9D2GT73"/>
<feature type="domain" description="Phosphatidic acid phosphatase type 2/haloperoxidase" evidence="2">
    <location>
        <begin position="98"/>
        <end position="221"/>
    </location>
</feature>
<evidence type="ECO:0000313" key="3">
    <source>
        <dbReference type="EMBL" id="HIZ89613.1"/>
    </source>
</evidence>
<keyword evidence="1" id="KW-0472">Membrane</keyword>
<protein>
    <submittedName>
        <fullName evidence="3">Phosphatase PAP2 family protein</fullName>
    </submittedName>
</protein>
<feature type="transmembrane region" description="Helical" evidence="1">
    <location>
        <begin position="179"/>
        <end position="197"/>
    </location>
</feature>
<gene>
    <name evidence="3" type="ORF">H9804_06685</name>
</gene>
<dbReference type="PANTHER" id="PTHR14969:SF13">
    <property type="entry name" value="AT30094P"/>
    <property type="match status" value="1"/>
</dbReference>
<feature type="transmembrane region" description="Helical" evidence="1">
    <location>
        <begin position="203"/>
        <end position="225"/>
    </location>
</feature>
<organism evidence="3 4">
    <name type="scientific">Candidatus Mucispirillum faecigallinarum</name>
    <dbReference type="NCBI Taxonomy" id="2838699"/>
    <lineage>
        <taxon>Bacteria</taxon>
        <taxon>Pseudomonadati</taxon>
        <taxon>Deferribacterota</taxon>
        <taxon>Deferribacteres</taxon>
        <taxon>Deferribacterales</taxon>
        <taxon>Mucispirillaceae</taxon>
        <taxon>Mucispirillum</taxon>
    </lineage>
</organism>
<feature type="transmembrane region" description="Helical" evidence="1">
    <location>
        <begin position="65"/>
        <end position="85"/>
    </location>
</feature>
<accession>A0A9D2GT73</accession>
<dbReference type="GO" id="GO:0042392">
    <property type="term" value="F:sphingosine-1-phosphate phosphatase activity"/>
    <property type="evidence" value="ECO:0007669"/>
    <property type="project" value="TreeGrafter"/>
</dbReference>
<evidence type="ECO:0000259" key="2">
    <source>
        <dbReference type="SMART" id="SM00014"/>
    </source>
</evidence>
<dbReference type="Pfam" id="PF01569">
    <property type="entry name" value="PAP2"/>
    <property type="match status" value="1"/>
</dbReference>
<dbReference type="Proteomes" id="UP000824176">
    <property type="component" value="Unassembled WGS sequence"/>
</dbReference>
<evidence type="ECO:0000313" key="4">
    <source>
        <dbReference type="Proteomes" id="UP000824176"/>
    </source>
</evidence>
<dbReference type="InterPro" id="IPR036938">
    <property type="entry name" value="PAP2/HPO_sf"/>
</dbReference>
<dbReference type="PANTHER" id="PTHR14969">
    <property type="entry name" value="SPHINGOSINE-1-PHOSPHATE PHOSPHOHYDROLASE"/>
    <property type="match status" value="1"/>
</dbReference>
<evidence type="ECO:0000256" key="1">
    <source>
        <dbReference type="SAM" id="Phobius"/>
    </source>
</evidence>
<dbReference type="Gene3D" id="1.20.144.10">
    <property type="entry name" value="Phosphatidic acid phosphatase type 2/haloperoxidase"/>
    <property type="match status" value="1"/>
</dbReference>
<keyword evidence="1" id="KW-0812">Transmembrane</keyword>
<reference evidence="3" key="1">
    <citation type="journal article" date="2021" name="PeerJ">
        <title>Extensive microbial diversity within the chicken gut microbiome revealed by metagenomics and culture.</title>
        <authorList>
            <person name="Gilroy R."/>
            <person name="Ravi A."/>
            <person name="Getino M."/>
            <person name="Pursley I."/>
            <person name="Horton D.L."/>
            <person name="Alikhan N.F."/>
            <person name="Baker D."/>
            <person name="Gharbi K."/>
            <person name="Hall N."/>
            <person name="Watson M."/>
            <person name="Adriaenssens E.M."/>
            <person name="Foster-Nyarko E."/>
            <person name="Jarju S."/>
            <person name="Secka A."/>
            <person name="Antonio M."/>
            <person name="Oren A."/>
            <person name="Chaudhuri R.R."/>
            <person name="La Ragione R."/>
            <person name="Hildebrand F."/>
            <person name="Pallen M.J."/>
        </authorList>
    </citation>
    <scope>NUCLEOTIDE SEQUENCE</scope>
    <source>
        <strain evidence="3">ChiW4-1371</strain>
    </source>
</reference>
<reference evidence="3" key="2">
    <citation type="submission" date="2021-04" db="EMBL/GenBank/DDBJ databases">
        <authorList>
            <person name="Gilroy R."/>
        </authorList>
    </citation>
    <scope>NUCLEOTIDE SEQUENCE</scope>
    <source>
        <strain evidence="3">ChiW4-1371</strain>
    </source>
</reference>